<accession>A0A3E1NXL7</accession>
<protein>
    <submittedName>
        <fullName evidence="2">Uncharacterized protein</fullName>
    </submittedName>
</protein>
<evidence type="ECO:0000256" key="1">
    <source>
        <dbReference type="SAM" id="Phobius"/>
    </source>
</evidence>
<organism evidence="2 3">
    <name type="scientific">Chitinophaga silvisoli</name>
    <dbReference type="NCBI Taxonomy" id="2291814"/>
    <lineage>
        <taxon>Bacteria</taxon>
        <taxon>Pseudomonadati</taxon>
        <taxon>Bacteroidota</taxon>
        <taxon>Chitinophagia</taxon>
        <taxon>Chitinophagales</taxon>
        <taxon>Chitinophagaceae</taxon>
        <taxon>Chitinophaga</taxon>
    </lineage>
</organism>
<dbReference type="AlphaFoldDB" id="A0A3E1NXL7"/>
<comment type="caution">
    <text evidence="2">The sequence shown here is derived from an EMBL/GenBank/DDBJ whole genome shotgun (WGS) entry which is preliminary data.</text>
</comment>
<feature type="transmembrane region" description="Helical" evidence="1">
    <location>
        <begin position="200"/>
        <end position="218"/>
    </location>
</feature>
<keyword evidence="1" id="KW-1133">Transmembrane helix</keyword>
<keyword evidence="1" id="KW-0472">Membrane</keyword>
<dbReference type="Proteomes" id="UP000261174">
    <property type="component" value="Unassembled WGS sequence"/>
</dbReference>
<feature type="transmembrane region" description="Helical" evidence="1">
    <location>
        <begin position="121"/>
        <end position="138"/>
    </location>
</feature>
<evidence type="ECO:0000313" key="3">
    <source>
        <dbReference type="Proteomes" id="UP000261174"/>
    </source>
</evidence>
<dbReference type="RefSeq" id="WP_116855863.1">
    <property type="nucleotide sequence ID" value="NZ_QTJV01000009.1"/>
</dbReference>
<keyword evidence="3" id="KW-1185">Reference proteome</keyword>
<feature type="transmembrane region" description="Helical" evidence="1">
    <location>
        <begin position="12"/>
        <end position="32"/>
    </location>
</feature>
<name>A0A3E1NXL7_9BACT</name>
<feature type="transmembrane region" description="Helical" evidence="1">
    <location>
        <begin position="150"/>
        <end position="167"/>
    </location>
</feature>
<gene>
    <name evidence="2" type="ORF">DXN04_23660</name>
</gene>
<dbReference type="EMBL" id="QTJV01000009">
    <property type="protein sequence ID" value="RFM32669.1"/>
    <property type="molecule type" value="Genomic_DNA"/>
</dbReference>
<reference evidence="2 3" key="1">
    <citation type="submission" date="2018-08" db="EMBL/GenBank/DDBJ databases">
        <title>Chitinophaga sp. K20C18050901, a novel bacterium isolated from forest soil.</title>
        <authorList>
            <person name="Wang C."/>
        </authorList>
    </citation>
    <scope>NUCLEOTIDE SEQUENCE [LARGE SCALE GENOMIC DNA]</scope>
    <source>
        <strain evidence="2 3">K20C18050901</strain>
    </source>
</reference>
<proteinExistence type="predicted"/>
<keyword evidence="1" id="KW-0812">Transmembrane</keyword>
<feature type="transmembrane region" description="Helical" evidence="1">
    <location>
        <begin position="252"/>
        <end position="269"/>
    </location>
</feature>
<sequence>MKLFQEMQNIILKVISTIIVSILLGVFIPGIVMHYNHSFSEEDVVSKLKPNNKKQYELYKQVNYQIANRRDSLLSNLKDSAILENHACLDSIITEISNLDELHNKIHSPIIIAPFYPRNKVLILFPLAYLGSMLLLLFPLNFRFKLKRSMYVLILFLLILMARWPTWMRNTSLGNIDRHVFSVNNYDISRLGFFVQEVQVLIYLVILTYIVCKWFSYTNHLIARFKSRYILSESYIMSVYDQLRKRYMEWQLASFFLALAFGYYTYYFWSTISESHDYRYLPQAIMTHILWGLLWLIISFPLIISKHYQLRLRTNYLQRAAGNSLTPEQTIRIKEILSIDPISSQNQVISTLIGGITFLFPLIKSFF</sequence>
<evidence type="ECO:0000313" key="2">
    <source>
        <dbReference type="EMBL" id="RFM32669.1"/>
    </source>
</evidence>
<feature type="transmembrane region" description="Helical" evidence="1">
    <location>
        <begin position="281"/>
        <end position="304"/>
    </location>
</feature>